<dbReference type="EMBL" id="CP044222">
    <property type="protein sequence ID" value="QEW08027.1"/>
    <property type="molecule type" value="Genomic_DNA"/>
</dbReference>
<dbReference type="Gene3D" id="1.10.10.10">
    <property type="entry name" value="Winged helix-like DNA-binding domain superfamily/Winged helix DNA-binding domain"/>
    <property type="match status" value="1"/>
</dbReference>
<dbReference type="InterPro" id="IPR000281">
    <property type="entry name" value="HTH_RpiR"/>
</dbReference>
<protein>
    <submittedName>
        <fullName evidence="2">MurR/RpiR family transcriptional regulator</fullName>
    </submittedName>
</protein>
<dbReference type="InterPro" id="IPR009057">
    <property type="entry name" value="Homeodomain-like_sf"/>
</dbReference>
<dbReference type="InterPro" id="IPR046348">
    <property type="entry name" value="SIS_dom_sf"/>
</dbReference>
<dbReference type="Pfam" id="PF01418">
    <property type="entry name" value="HTH_6"/>
    <property type="match status" value="1"/>
</dbReference>
<accession>A0A5J6LHC0</accession>
<organism evidence="2 3">
    <name type="scientific">Nitrincola iocasae</name>
    <dbReference type="NCBI Taxonomy" id="2614693"/>
    <lineage>
        <taxon>Bacteria</taxon>
        <taxon>Pseudomonadati</taxon>
        <taxon>Pseudomonadota</taxon>
        <taxon>Gammaproteobacteria</taxon>
        <taxon>Oceanospirillales</taxon>
        <taxon>Oceanospirillaceae</taxon>
        <taxon>Nitrincola</taxon>
    </lineage>
</organism>
<dbReference type="Pfam" id="PF01380">
    <property type="entry name" value="SIS"/>
    <property type="match status" value="1"/>
</dbReference>
<gene>
    <name evidence="2" type="ORF">F5I99_16865</name>
</gene>
<dbReference type="GO" id="GO:0003677">
    <property type="term" value="F:DNA binding"/>
    <property type="evidence" value="ECO:0007669"/>
    <property type="project" value="InterPro"/>
</dbReference>
<dbReference type="PROSITE" id="PS51071">
    <property type="entry name" value="HTH_RPIR"/>
    <property type="match status" value="1"/>
</dbReference>
<dbReference type="PANTHER" id="PTHR30514">
    <property type="entry name" value="GLUCOKINASE"/>
    <property type="match status" value="1"/>
</dbReference>
<sequence length="281" mass="31750">MRRITETIRQNYDQLSPSERRVAGFIVDHLDDLATYNSVELSRQCDTSKATISRLFRRLGYASFKEAREELRRLRQSGVPMPGPKLQAGGSLIDRHLASELQNLQRVTRLAQSPLLADITEHLADAGRIAVIGFRNSYPVALHLRQQLIQIRSAVQLLPQPGQTLGEELADLTPQDLVVLMAFHRRPAGFKALVRTLIQRQIPVLLLCEQDSGLATLKPNWLLELPLDSVSAFDSYALPMSLVSLISNLLLHHQLDRGRARIEQINQLYEQTEELDLNLNV</sequence>
<dbReference type="SUPFAM" id="SSF53697">
    <property type="entry name" value="SIS domain"/>
    <property type="match status" value="1"/>
</dbReference>
<reference evidence="2 3" key="1">
    <citation type="submission" date="2019-09" db="EMBL/GenBank/DDBJ databases">
        <title>Nitrincola iocasae sp. nov., a bacterium isolated from the sediment collected at a cold seep field in South China Sea.</title>
        <authorList>
            <person name="Zhang H."/>
            <person name="Wang H."/>
            <person name="Li C."/>
        </authorList>
    </citation>
    <scope>NUCLEOTIDE SEQUENCE [LARGE SCALE GENOMIC DNA]</scope>
    <source>
        <strain evidence="2 3">KXZD1103</strain>
    </source>
</reference>
<dbReference type="AlphaFoldDB" id="A0A5J6LHC0"/>
<dbReference type="RefSeq" id="WP_151058037.1">
    <property type="nucleotide sequence ID" value="NZ_CP044222.1"/>
</dbReference>
<feature type="domain" description="HTH rpiR-type" evidence="1">
    <location>
        <begin position="2"/>
        <end position="78"/>
    </location>
</feature>
<dbReference type="KEGG" id="nik:F5I99_16865"/>
<evidence type="ECO:0000259" key="1">
    <source>
        <dbReference type="PROSITE" id="PS51071"/>
    </source>
</evidence>
<dbReference type="InterPro" id="IPR047640">
    <property type="entry name" value="RpiR-like"/>
</dbReference>
<dbReference type="SUPFAM" id="SSF46689">
    <property type="entry name" value="Homeodomain-like"/>
    <property type="match status" value="1"/>
</dbReference>
<dbReference type="InterPro" id="IPR001347">
    <property type="entry name" value="SIS_dom"/>
</dbReference>
<dbReference type="InterPro" id="IPR036388">
    <property type="entry name" value="WH-like_DNA-bd_sf"/>
</dbReference>
<evidence type="ECO:0000313" key="2">
    <source>
        <dbReference type="EMBL" id="QEW08027.1"/>
    </source>
</evidence>
<dbReference type="GO" id="GO:1901135">
    <property type="term" value="P:carbohydrate derivative metabolic process"/>
    <property type="evidence" value="ECO:0007669"/>
    <property type="project" value="InterPro"/>
</dbReference>
<evidence type="ECO:0000313" key="3">
    <source>
        <dbReference type="Proteomes" id="UP000325606"/>
    </source>
</evidence>
<dbReference type="GO" id="GO:0097367">
    <property type="term" value="F:carbohydrate derivative binding"/>
    <property type="evidence" value="ECO:0007669"/>
    <property type="project" value="InterPro"/>
</dbReference>
<dbReference type="GO" id="GO:0003700">
    <property type="term" value="F:DNA-binding transcription factor activity"/>
    <property type="evidence" value="ECO:0007669"/>
    <property type="project" value="InterPro"/>
</dbReference>
<name>A0A5J6LHC0_9GAMM</name>
<keyword evidence="3" id="KW-1185">Reference proteome</keyword>
<dbReference type="Proteomes" id="UP000325606">
    <property type="component" value="Chromosome"/>
</dbReference>
<dbReference type="PANTHER" id="PTHR30514:SF18">
    <property type="entry name" value="RPIR-FAMILY TRANSCRIPTIONAL REGULATOR"/>
    <property type="match status" value="1"/>
</dbReference>
<dbReference type="Gene3D" id="3.40.50.10490">
    <property type="entry name" value="Glucose-6-phosphate isomerase like protein, domain 1"/>
    <property type="match status" value="1"/>
</dbReference>
<proteinExistence type="predicted"/>